<organism evidence="1">
    <name type="scientific">Anguilla anguilla</name>
    <name type="common">European freshwater eel</name>
    <name type="synonym">Muraena anguilla</name>
    <dbReference type="NCBI Taxonomy" id="7936"/>
    <lineage>
        <taxon>Eukaryota</taxon>
        <taxon>Metazoa</taxon>
        <taxon>Chordata</taxon>
        <taxon>Craniata</taxon>
        <taxon>Vertebrata</taxon>
        <taxon>Euteleostomi</taxon>
        <taxon>Actinopterygii</taxon>
        <taxon>Neopterygii</taxon>
        <taxon>Teleostei</taxon>
        <taxon>Anguilliformes</taxon>
        <taxon>Anguillidae</taxon>
        <taxon>Anguilla</taxon>
    </lineage>
</organism>
<proteinExistence type="predicted"/>
<protein>
    <submittedName>
        <fullName evidence="1">Uncharacterized protein</fullName>
    </submittedName>
</protein>
<dbReference type="AlphaFoldDB" id="A0A0E9UJF9"/>
<sequence length="68" mass="7819">MTFGLTIVQANYRDEINKPPTLLQMLAFHRNNFKCSPDWQFCHCKTHLVPIVIVGRVVGLHVGQSWVL</sequence>
<name>A0A0E9UJF9_ANGAN</name>
<reference evidence="1" key="2">
    <citation type="journal article" date="2015" name="Fish Shellfish Immunol.">
        <title>Early steps in the European eel (Anguilla anguilla)-Vibrio vulnificus interaction in the gills: Role of the RtxA13 toxin.</title>
        <authorList>
            <person name="Callol A."/>
            <person name="Pajuelo D."/>
            <person name="Ebbesson L."/>
            <person name="Teles M."/>
            <person name="MacKenzie S."/>
            <person name="Amaro C."/>
        </authorList>
    </citation>
    <scope>NUCLEOTIDE SEQUENCE</scope>
</reference>
<accession>A0A0E9UJF9</accession>
<reference evidence="1" key="1">
    <citation type="submission" date="2014-11" db="EMBL/GenBank/DDBJ databases">
        <authorList>
            <person name="Amaro Gonzalez C."/>
        </authorList>
    </citation>
    <scope>NUCLEOTIDE SEQUENCE</scope>
</reference>
<evidence type="ECO:0000313" key="1">
    <source>
        <dbReference type="EMBL" id="JAH65128.1"/>
    </source>
</evidence>
<dbReference type="EMBL" id="GBXM01043449">
    <property type="protein sequence ID" value="JAH65128.1"/>
    <property type="molecule type" value="Transcribed_RNA"/>
</dbReference>